<organism evidence="1 2">
    <name type="scientific">Streptomyces scopuliridis</name>
    <dbReference type="NCBI Taxonomy" id="452529"/>
    <lineage>
        <taxon>Bacteria</taxon>
        <taxon>Bacillati</taxon>
        <taxon>Actinomycetota</taxon>
        <taxon>Actinomycetes</taxon>
        <taxon>Kitasatosporales</taxon>
        <taxon>Streptomycetaceae</taxon>
        <taxon>Streptomyces</taxon>
    </lineage>
</organism>
<sequence length="45" mass="4842">MLDLVGRGLIGPQNGSARVASEHIQWHTAQVFRGEARVAEPSSRG</sequence>
<gene>
    <name evidence="1" type="ORF">OG835_14135</name>
</gene>
<dbReference type="EMBL" id="CP109109">
    <property type="protein sequence ID" value="WSB98049.1"/>
    <property type="molecule type" value="Genomic_DNA"/>
</dbReference>
<keyword evidence="2" id="KW-1185">Reference proteome</keyword>
<dbReference type="Proteomes" id="UP001348369">
    <property type="component" value="Chromosome"/>
</dbReference>
<accession>A0ACD4ZHU6</accession>
<protein>
    <submittedName>
        <fullName evidence="1">Uncharacterized protein</fullName>
    </submittedName>
</protein>
<name>A0ACD4ZHU6_9ACTN</name>
<reference evidence="1" key="1">
    <citation type="submission" date="2022-10" db="EMBL/GenBank/DDBJ databases">
        <title>The complete genomes of actinobacterial strains from the NBC collection.</title>
        <authorList>
            <person name="Joergensen T.S."/>
            <person name="Alvarez Arevalo M."/>
            <person name="Sterndorff E.B."/>
            <person name="Faurdal D."/>
            <person name="Vuksanovic O."/>
            <person name="Mourched A.-S."/>
            <person name="Charusanti P."/>
            <person name="Shaw S."/>
            <person name="Blin K."/>
            <person name="Weber T."/>
        </authorList>
    </citation>
    <scope>NUCLEOTIDE SEQUENCE</scope>
    <source>
        <strain evidence="1">NBC 01771</strain>
    </source>
</reference>
<evidence type="ECO:0000313" key="1">
    <source>
        <dbReference type="EMBL" id="WSB98049.1"/>
    </source>
</evidence>
<evidence type="ECO:0000313" key="2">
    <source>
        <dbReference type="Proteomes" id="UP001348369"/>
    </source>
</evidence>
<proteinExistence type="predicted"/>